<accession>A0ABW4L8H7</accession>
<keyword evidence="1" id="KW-1133">Transmembrane helix</keyword>
<dbReference type="EMBL" id="JBHUEE010000014">
    <property type="protein sequence ID" value="MFD1719841.1"/>
    <property type="molecule type" value="Genomic_DNA"/>
</dbReference>
<evidence type="ECO:0000313" key="2">
    <source>
        <dbReference type="EMBL" id="MFD1719841.1"/>
    </source>
</evidence>
<evidence type="ECO:0000313" key="3">
    <source>
        <dbReference type="Proteomes" id="UP001597277"/>
    </source>
</evidence>
<feature type="transmembrane region" description="Helical" evidence="1">
    <location>
        <begin position="34"/>
        <end position="52"/>
    </location>
</feature>
<reference evidence="3" key="1">
    <citation type="journal article" date="2019" name="Int. J. Syst. Evol. Microbiol.">
        <title>The Global Catalogue of Microorganisms (GCM) 10K type strain sequencing project: providing services to taxonomists for standard genome sequencing and annotation.</title>
        <authorList>
            <consortium name="The Broad Institute Genomics Platform"/>
            <consortium name="The Broad Institute Genome Sequencing Center for Infectious Disease"/>
            <person name="Wu L."/>
            <person name="Ma J."/>
        </authorList>
    </citation>
    <scope>NUCLEOTIDE SEQUENCE [LARGE SCALE GENOMIC DNA]</scope>
    <source>
        <strain evidence="3">JCM 17130</strain>
    </source>
</reference>
<organism evidence="2 3">
    <name type="scientific">Georgenia deserti</name>
    <dbReference type="NCBI Taxonomy" id="2093781"/>
    <lineage>
        <taxon>Bacteria</taxon>
        <taxon>Bacillati</taxon>
        <taxon>Actinomycetota</taxon>
        <taxon>Actinomycetes</taxon>
        <taxon>Micrococcales</taxon>
        <taxon>Bogoriellaceae</taxon>
        <taxon>Georgenia</taxon>
    </lineage>
</organism>
<dbReference type="RefSeq" id="WP_388010938.1">
    <property type="nucleotide sequence ID" value="NZ_JBHUEE010000014.1"/>
</dbReference>
<keyword evidence="3" id="KW-1185">Reference proteome</keyword>
<gene>
    <name evidence="2" type="ORF">ACFSE6_18530</name>
</gene>
<sequence>MTVRRRAGRVRASLTRRVRALRATGDGGMATAEYALVMVAAAALAGILLLVIRSPFVQELLEALFRRALGGG</sequence>
<keyword evidence="1" id="KW-0812">Transmembrane</keyword>
<protein>
    <submittedName>
        <fullName evidence="2">DUF4244 domain-containing protein</fullName>
    </submittedName>
</protein>
<dbReference type="Pfam" id="PF14029">
    <property type="entry name" value="DUF4244"/>
    <property type="match status" value="1"/>
</dbReference>
<evidence type="ECO:0000256" key="1">
    <source>
        <dbReference type="SAM" id="Phobius"/>
    </source>
</evidence>
<keyword evidence="1" id="KW-0472">Membrane</keyword>
<dbReference type="InterPro" id="IPR025338">
    <property type="entry name" value="DUF4244"/>
</dbReference>
<name>A0ABW4L8H7_9MICO</name>
<dbReference type="Proteomes" id="UP001597277">
    <property type="component" value="Unassembled WGS sequence"/>
</dbReference>
<proteinExistence type="predicted"/>
<comment type="caution">
    <text evidence="2">The sequence shown here is derived from an EMBL/GenBank/DDBJ whole genome shotgun (WGS) entry which is preliminary data.</text>
</comment>